<dbReference type="Pfam" id="PF03462">
    <property type="entry name" value="PCRF"/>
    <property type="match status" value="1"/>
</dbReference>
<dbReference type="InterPro" id="IPR005139">
    <property type="entry name" value="PCRF"/>
</dbReference>
<name>A0A0F9BF81_9ZZZZ</name>
<comment type="caution">
    <text evidence="2">The sequence shown here is derived from an EMBL/GenBank/DDBJ whole genome shotgun (WGS) entry which is preliminary data.</text>
</comment>
<reference evidence="2" key="1">
    <citation type="journal article" date="2015" name="Nature">
        <title>Complex archaea that bridge the gap between prokaryotes and eukaryotes.</title>
        <authorList>
            <person name="Spang A."/>
            <person name="Saw J.H."/>
            <person name="Jorgensen S.L."/>
            <person name="Zaremba-Niedzwiedzka K."/>
            <person name="Martijn J."/>
            <person name="Lind A.E."/>
            <person name="van Eijk R."/>
            <person name="Schleper C."/>
            <person name="Guy L."/>
            <person name="Ettema T.J."/>
        </authorList>
    </citation>
    <scope>NUCLEOTIDE SEQUENCE</scope>
</reference>
<dbReference type="InterPro" id="IPR045853">
    <property type="entry name" value="Pep_chain_release_fac_I_sf"/>
</dbReference>
<proteinExistence type="predicted"/>
<evidence type="ECO:0000313" key="2">
    <source>
        <dbReference type="EMBL" id="KKL20395.1"/>
    </source>
</evidence>
<dbReference type="GO" id="GO:0006415">
    <property type="term" value="P:translational termination"/>
    <property type="evidence" value="ECO:0007669"/>
    <property type="project" value="InterPro"/>
</dbReference>
<dbReference type="SUPFAM" id="SSF75620">
    <property type="entry name" value="Release factor"/>
    <property type="match status" value="1"/>
</dbReference>
<dbReference type="AlphaFoldDB" id="A0A0F9BF81"/>
<protein>
    <recommendedName>
        <fullName evidence="1">Peptide chain release factor domain-containing protein</fullName>
    </recommendedName>
</protein>
<dbReference type="Gene3D" id="6.10.140.1950">
    <property type="match status" value="1"/>
</dbReference>
<dbReference type="EMBL" id="LAZR01038117">
    <property type="protein sequence ID" value="KKL20395.1"/>
    <property type="molecule type" value="Genomic_DNA"/>
</dbReference>
<sequence length="87" mass="9850">MWDKVEALEKRYEDLGREMARPEVAGDYERVQALAREHGSLEETVSMYRERRRLSQALEEARGIVSEGGDPDLTALAQEEIAQTQAG</sequence>
<gene>
    <name evidence="2" type="ORF">LCGC14_2455910</name>
</gene>
<accession>A0A0F9BF81</accession>
<organism evidence="2">
    <name type="scientific">marine sediment metagenome</name>
    <dbReference type="NCBI Taxonomy" id="412755"/>
    <lineage>
        <taxon>unclassified sequences</taxon>
        <taxon>metagenomes</taxon>
        <taxon>ecological metagenomes</taxon>
    </lineage>
</organism>
<feature type="non-terminal residue" evidence="2">
    <location>
        <position position="87"/>
    </location>
</feature>
<feature type="domain" description="Peptide chain release factor" evidence="1">
    <location>
        <begin position="8"/>
        <end position="85"/>
    </location>
</feature>
<evidence type="ECO:0000259" key="1">
    <source>
        <dbReference type="Pfam" id="PF03462"/>
    </source>
</evidence>